<dbReference type="Pfam" id="PF00126">
    <property type="entry name" value="HTH_1"/>
    <property type="match status" value="1"/>
</dbReference>
<evidence type="ECO:0000259" key="5">
    <source>
        <dbReference type="PROSITE" id="PS50931"/>
    </source>
</evidence>
<comment type="caution">
    <text evidence="6">The sequence shown here is derived from an EMBL/GenBank/DDBJ whole genome shotgun (WGS) entry which is preliminary data.</text>
</comment>
<dbReference type="PROSITE" id="PS50931">
    <property type="entry name" value="HTH_LYSR"/>
    <property type="match status" value="1"/>
</dbReference>
<dbReference type="InterPro" id="IPR000847">
    <property type="entry name" value="LysR_HTH_N"/>
</dbReference>
<evidence type="ECO:0000256" key="1">
    <source>
        <dbReference type="ARBA" id="ARBA00009437"/>
    </source>
</evidence>
<protein>
    <submittedName>
        <fullName evidence="6">DNA-binding transcriptional LysR family regulator</fullName>
    </submittedName>
</protein>
<evidence type="ECO:0000256" key="3">
    <source>
        <dbReference type="ARBA" id="ARBA00023125"/>
    </source>
</evidence>
<dbReference type="FunFam" id="3.40.190.290:FF:000001">
    <property type="entry name" value="Transcriptional regulator, LysR family"/>
    <property type="match status" value="1"/>
</dbReference>
<dbReference type="GO" id="GO:0003700">
    <property type="term" value="F:DNA-binding transcription factor activity"/>
    <property type="evidence" value="ECO:0007669"/>
    <property type="project" value="InterPro"/>
</dbReference>
<sequence>MDGWSDLAFFAALLRAGSLTALAREQGVTPPVISRRLAALEARLGMRLLQRTTRRMHLTQEGELYAQRGQVLLAELEALEADVSARHQTVSGLLRVNASFGFGRRHIAPAVAAFSRQHPRVSVQLTLTDRPLNLVDSGFDLGIRVGGLPDSRDHACLLAGNRRLLCAAPSYLARNPAPERPEALSRHQCIVIRENNQAYGNWQLSRAGQQVTVKVTGGLSTNDGSTALAWGLAGHGILLRSTWEIAPHLRAGELLEVLPDWRFAPADVYAVYSQRAQAPAKLSRFVAFLQAHFAAHRDGLAW</sequence>
<evidence type="ECO:0000313" key="6">
    <source>
        <dbReference type="EMBL" id="PXX81306.1"/>
    </source>
</evidence>
<name>A0A318L067_9NEIS</name>
<dbReference type="InterPro" id="IPR005119">
    <property type="entry name" value="LysR_subst-bd"/>
</dbReference>
<dbReference type="CDD" id="cd08479">
    <property type="entry name" value="PBP2_CrgA_like_9"/>
    <property type="match status" value="1"/>
</dbReference>
<dbReference type="InterPro" id="IPR058163">
    <property type="entry name" value="LysR-type_TF_proteobact-type"/>
</dbReference>
<dbReference type="Gene3D" id="1.10.10.10">
    <property type="entry name" value="Winged helix-like DNA-binding domain superfamily/Winged helix DNA-binding domain"/>
    <property type="match status" value="1"/>
</dbReference>
<dbReference type="Gene3D" id="3.40.190.290">
    <property type="match status" value="1"/>
</dbReference>
<dbReference type="EMBL" id="QJKI01000002">
    <property type="protein sequence ID" value="PXX81306.1"/>
    <property type="molecule type" value="Genomic_DNA"/>
</dbReference>
<gene>
    <name evidence="6" type="ORF">DFR34_102145</name>
</gene>
<dbReference type="SUPFAM" id="SSF46785">
    <property type="entry name" value="Winged helix' DNA-binding domain"/>
    <property type="match status" value="1"/>
</dbReference>
<dbReference type="Pfam" id="PF03466">
    <property type="entry name" value="LysR_substrate"/>
    <property type="match status" value="1"/>
</dbReference>
<proteinExistence type="inferred from homology"/>
<dbReference type="InterPro" id="IPR036390">
    <property type="entry name" value="WH_DNA-bd_sf"/>
</dbReference>
<reference evidence="6 7" key="1">
    <citation type="submission" date="2018-05" db="EMBL/GenBank/DDBJ databases">
        <title>Genomic Encyclopedia of Type Strains, Phase IV (KMG-IV): sequencing the most valuable type-strain genomes for metagenomic binning, comparative biology and taxonomic classification.</title>
        <authorList>
            <person name="Goeker M."/>
        </authorList>
    </citation>
    <scope>NUCLEOTIDE SEQUENCE [LARGE SCALE GENOMIC DNA]</scope>
    <source>
        <strain evidence="6 7">DSM 29661</strain>
    </source>
</reference>
<organism evidence="6 7">
    <name type="scientific">Rivihabitans pingtungensis</name>
    <dbReference type="NCBI Taxonomy" id="1054498"/>
    <lineage>
        <taxon>Bacteria</taxon>
        <taxon>Pseudomonadati</taxon>
        <taxon>Pseudomonadota</taxon>
        <taxon>Betaproteobacteria</taxon>
        <taxon>Neisseriales</taxon>
        <taxon>Aquaspirillaceae</taxon>
        <taxon>Rivihabitans</taxon>
    </lineage>
</organism>
<accession>A0A318L067</accession>
<dbReference type="GO" id="GO:0043565">
    <property type="term" value="F:sequence-specific DNA binding"/>
    <property type="evidence" value="ECO:0007669"/>
    <property type="project" value="TreeGrafter"/>
</dbReference>
<evidence type="ECO:0000256" key="2">
    <source>
        <dbReference type="ARBA" id="ARBA00023015"/>
    </source>
</evidence>
<dbReference type="AlphaFoldDB" id="A0A318L067"/>
<dbReference type="FunFam" id="1.10.10.10:FF:000001">
    <property type="entry name" value="LysR family transcriptional regulator"/>
    <property type="match status" value="1"/>
</dbReference>
<dbReference type="PANTHER" id="PTHR30537">
    <property type="entry name" value="HTH-TYPE TRANSCRIPTIONAL REGULATOR"/>
    <property type="match status" value="1"/>
</dbReference>
<evidence type="ECO:0000256" key="4">
    <source>
        <dbReference type="ARBA" id="ARBA00023163"/>
    </source>
</evidence>
<dbReference type="SUPFAM" id="SSF53850">
    <property type="entry name" value="Periplasmic binding protein-like II"/>
    <property type="match status" value="1"/>
</dbReference>
<keyword evidence="2" id="KW-0805">Transcription regulation</keyword>
<comment type="similarity">
    <text evidence="1">Belongs to the LysR transcriptional regulatory family.</text>
</comment>
<keyword evidence="3 6" id="KW-0238">DNA-binding</keyword>
<dbReference type="Proteomes" id="UP000247555">
    <property type="component" value="Unassembled WGS sequence"/>
</dbReference>
<dbReference type="OrthoDB" id="9178040at2"/>
<dbReference type="RefSeq" id="WP_110389613.1">
    <property type="nucleotide sequence ID" value="NZ_QJKI01000002.1"/>
</dbReference>
<feature type="domain" description="HTH lysR-type" evidence="5">
    <location>
        <begin position="1"/>
        <end position="59"/>
    </location>
</feature>
<evidence type="ECO:0000313" key="7">
    <source>
        <dbReference type="Proteomes" id="UP000247555"/>
    </source>
</evidence>
<keyword evidence="4" id="KW-0804">Transcription</keyword>
<keyword evidence="7" id="KW-1185">Reference proteome</keyword>
<dbReference type="GO" id="GO:0006351">
    <property type="term" value="P:DNA-templated transcription"/>
    <property type="evidence" value="ECO:0007669"/>
    <property type="project" value="TreeGrafter"/>
</dbReference>
<dbReference type="InterPro" id="IPR036388">
    <property type="entry name" value="WH-like_DNA-bd_sf"/>
</dbReference>
<dbReference type="PANTHER" id="PTHR30537:SF5">
    <property type="entry name" value="HTH-TYPE TRANSCRIPTIONAL ACTIVATOR TTDR-RELATED"/>
    <property type="match status" value="1"/>
</dbReference>